<dbReference type="AlphaFoldDB" id="A0A8E2AXB9"/>
<keyword evidence="3" id="KW-1185">Reference proteome</keyword>
<proteinExistence type="predicted"/>
<dbReference type="Proteomes" id="UP000250043">
    <property type="component" value="Unassembled WGS sequence"/>
</dbReference>
<sequence>MHGRFKKTKSSLSNRVNLRTGGGFGRDVKTTTYKIGQGSKRCAEALKYRHNHIAGLSFEDRQLLQDLESAPDDVDMMDAMPSEMPPGEEAMFWSSAGGEADLCQELFQQKEKGEKYAT</sequence>
<protein>
    <submittedName>
        <fullName evidence="2">Uncharacterized protein</fullName>
    </submittedName>
</protein>
<evidence type="ECO:0000313" key="2">
    <source>
        <dbReference type="EMBL" id="OCH89894.1"/>
    </source>
</evidence>
<dbReference type="EMBL" id="KV722416">
    <property type="protein sequence ID" value="OCH89894.1"/>
    <property type="molecule type" value="Genomic_DNA"/>
</dbReference>
<organism evidence="2 3">
    <name type="scientific">Obba rivulosa</name>
    <dbReference type="NCBI Taxonomy" id="1052685"/>
    <lineage>
        <taxon>Eukaryota</taxon>
        <taxon>Fungi</taxon>
        <taxon>Dikarya</taxon>
        <taxon>Basidiomycota</taxon>
        <taxon>Agaricomycotina</taxon>
        <taxon>Agaricomycetes</taxon>
        <taxon>Polyporales</taxon>
        <taxon>Gelatoporiaceae</taxon>
        <taxon>Obba</taxon>
    </lineage>
</organism>
<evidence type="ECO:0000313" key="3">
    <source>
        <dbReference type="Proteomes" id="UP000250043"/>
    </source>
</evidence>
<reference evidence="2 3" key="1">
    <citation type="submission" date="2016-07" db="EMBL/GenBank/DDBJ databases">
        <title>Draft genome of the white-rot fungus Obba rivulosa 3A-2.</title>
        <authorList>
            <consortium name="DOE Joint Genome Institute"/>
            <person name="Miettinen O."/>
            <person name="Riley R."/>
            <person name="Acob R."/>
            <person name="Barry K."/>
            <person name="Cullen D."/>
            <person name="De Vries R."/>
            <person name="Hainaut M."/>
            <person name="Hatakka A."/>
            <person name="Henrissat B."/>
            <person name="Hilden K."/>
            <person name="Kuo R."/>
            <person name="Labutti K."/>
            <person name="Lipzen A."/>
            <person name="Makela M.R."/>
            <person name="Sandor L."/>
            <person name="Spatafora J.W."/>
            <person name="Grigoriev I.V."/>
            <person name="Hibbett D.S."/>
        </authorList>
    </citation>
    <scope>NUCLEOTIDE SEQUENCE [LARGE SCALE GENOMIC DNA]</scope>
    <source>
        <strain evidence="2 3">3A-2</strain>
    </source>
</reference>
<accession>A0A8E2AXB9</accession>
<name>A0A8E2AXB9_9APHY</name>
<feature type="region of interest" description="Disordered" evidence="1">
    <location>
        <begin position="1"/>
        <end position="23"/>
    </location>
</feature>
<gene>
    <name evidence="2" type="ORF">OBBRIDRAFT_635559</name>
</gene>
<evidence type="ECO:0000256" key="1">
    <source>
        <dbReference type="SAM" id="MobiDB-lite"/>
    </source>
</evidence>
<dbReference type="OrthoDB" id="2804187at2759"/>